<dbReference type="SMART" id="SM00129">
    <property type="entry name" value="KISc"/>
    <property type="match status" value="1"/>
</dbReference>
<feature type="binding site" evidence="6">
    <location>
        <begin position="83"/>
        <end position="90"/>
    </location>
    <ligand>
        <name>ATP</name>
        <dbReference type="ChEBI" id="CHEBI:30616"/>
    </ligand>
</feature>
<feature type="compositionally biased region" description="Low complexity" evidence="8">
    <location>
        <begin position="1529"/>
        <end position="1538"/>
    </location>
</feature>
<dbReference type="Proteomes" id="UP001150925">
    <property type="component" value="Unassembled WGS sequence"/>
</dbReference>
<dbReference type="PROSITE" id="PS00411">
    <property type="entry name" value="KINESIN_MOTOR_1"/>
    <property type="match status" value="1"/>
</dbReference>
<evidence type="ECO:0000256" key="2">
    <source>
        <dbReference type="ARBA" id="ARBA00022490"/>
    </source>
</evidence>
<feature type="coiled-coil region" evidence="7">
    <location>
        <begin position="450"/>
        <end position="477"/>
    </location>
</feature>
<feature type="region of interest" description="Disordered" evidence="8">
    <location>
        <begin position="767"/>
        <end position="793"/>
    </location>
</feature>
<keyword evidence="2" id="KW-0963">Cytoplasm</keyword>
<evidence type="ECO:0000313" key="10">
    <source>
        <dbReference type="EMBL" id="KAJ1968207.1"/>
    </source>
</evidence>
<evidence type="ECO:0000256" key="6">
    <source>
        <dbReference type="PROSITE-ProRule" id="PRU00283"/>
    </source>
</evidence>
<dbReference type="GO" id="GO:0005524">
    <property type="term" value="F:ATP binding"/>
    <property type="evidence" value="ECO:0007669"/>
    <property type="project" value="UniProtKB-UniRule"/>
</dbReference>
<keyword evidence="4 6" id="KW-0067">ATP-binding</keyword>
<dbReference type="Pfam" id="PF00225">
    <property type="entry name" value="Kinesin"/>
    <property type="match status" value="1"/>
</dbReference>
<feature type="domain" description="Kinesin motor" evidence="9">
    <location>
        <begin position="4"/>
        <end position="385"/>
    </location>
</feature>
<feature type="compositionally biased region" description="Basic and acidic residues" evidence="8">
    <location>
        <begin position="691"/>
        <end position="707"/>
    </location>
</feature>
<dbReference type="Gene3D" id="3.40.850.10">
    <property type="entry name" value="Kinesin motor domain"/>
    <property type="match status" value="1"/>
</dbReference>
<evidence type="ECO:0000256" key="5">
    <source>
        <dbReference type="ARBA" id="ARBA00023054"/>
    </source>
</evidence>
<evidence type="ECO:0000259" key="9">
    <source>
        <dbReference type="PROSITE" id="PS50067"/>
    </source>
</evidence>
<proteinExistence type="inferred from homology"/>
<feature type="compositionally biased region" description="Polar residues" evidence="8">
    <location>
        <begin position="1246"/>
        <end position="1258"/>
    </location>
</feature>
<dbReference type="GO" id="GO:0007052">
    <property type="term" value="P:mitotic spindle organization"/>
    <property type="evidence" value="ECO:0007669"/>
    <property type="project" value="TreeGrafter"/>
</dbReference>
<dbReference type="InterPro" id="IPR019821">
    <property type="entry name" value="Kinesin_motor_CS"/>
</dbReference>
<feature type="compositionally biased region" description="Low complexity" evidence="8">
    <location>
        <begin position="1401"/>
        <end position="1413"/>
    </location>
</feature>
<feature type="region of interest" description="Disordered" evidence="8">
    <location>
        <begin position="1303"/>
        <end position="1413"/>
    </location>
</feature>
<feature type="region of interest" description="Disordered" evidence="8">
    <location>
        <begin position="622"/>
        <end position="726"/>
    </location>
</feature>
<sequence>MATTVRVALRVRPLMDKEAVEGDSTCITFVPNEPQVVVGLDKSFTFDHVFPPATVQAEVYDRCVTTLVHQFLDGYNATILAYGQTGSGKTYSMGTATPTENPHQNTEQLGVVPRAAQELFAALATRAVEDPEYEYRVQVSFLELYNEELVDLLQSSPKTQPATLGGASNGSHTTLSNSHGGQTAIASASHTGGTPANLTIREDAQGGIVWGGVVQRTVGSEDELLHALHAGSLSRTTAATDMNLVSSRSHAIFSVQLWQNYSVTEENKDGEAPTPIRRTLLSKFHFVDLAGSERIKRTNAVGDRVKEGISINSGLLALGNVISALGDESRKASHIPYRDSKLTRLLQDSLGGNSQTLMLACVSPSESNILETINTLKYANRARNIKNRVTINIDPFDHSTDINVLRMEIKRLRSELVRSRRQPGISSPLLRRTTDESPASLGPSPLSQPIRSIQRQLQACRKQVHQVTSELDSVKAQRDSLLISQQGEWERLASAPLTDPLFGSDAETQSAAERSPDVPVHPLLIPYRATIVALREKILVLENTPLLSDKVMEDHGLGALDPLDSDMDQWSSLEDDPSVVLSRGWQSRTSSRDNLKSASASQSPRIMAKGLVKGLSRVVSSESLSSALRTPSPSRSKLVRPLSNESKESKSTRGKSATDPPRKARRIPTPKSSATAIPSKPGAKTNKNKISIKDLRAQWKADGKNINESRPLPKMPVRNSAPSSEIEVKNLRSQLEALKLEKQRMLKRMKAEVERTKDVIHAQEMEIETLRRRSTSSSPRSSFGSPRHSRSPRSWNKYQDLFEYIFYQGDGDLLHQLVEALRSDSEFVPVYAEENLGEVPLSLDQAPSSPPALRTAFVRKYLELEIARCGQARRYQLDRNKLQRQLDLLEEERQSLLQSKDELLEVMPNRYNQQKEDRLEIVEAELTYLELKLRNMDLEARLEMNTKYGNGSQYGSGKREVFHDAIDMGCVLGPLKALNPRELADLLACLAHQVVGLQLHTWQQDATVGKLESTIAELRRTLLVMRKTALYAALEYEKRLREYEDMLVPDHARRSVSPTASNVSHPTGTATGPLTSESEQSSMWIVDSSVRDTMELSSSMCHQEDHFTSLPLSESPRSTPPLGSDTEQGTSSEVTSQYPVPHGRPLSLIPFSGPSSSPLGGRDSQVTGRRIRSIYDSIHERGFLDPPAHSARNSANTRLFRAHSLTTIPASKRFKENENNRHVISNPPARKQQDEDNQMPAGTLGESVTSASHSQVDPDSTPEHRRKTPSPSVPPSASPLLLTPKRVVTNKLSQTFGALLVTGDTFEEADTPNKGTESQSNDAEESTKDETSSDSPLVLSLPNQSGASSAYPRPRVDSVRELSLSPDGRRTNGTPQDQFSPRFPRPALGAGTPSRIPVPVTSRSPTDSLSSSPEILKVNPLDYYQMAGPFSALCPQPEYSPLFPSPPGKGRSMSYSLLPSSSGTYDDQNAPLGPGNHRSLSVRTASIAVQLNQSSKLDEYQLDDSRYQVSHFTHAVADSSKPTGRLAKSQSSSRISISGSSIPVLSSFRNRGAKLLRSVTERMGSVTRQKSKKSLVS</sequence>
<evidence type="ECO:0000256" key="4">
    <source>
        <dbReference type="ARBA" id="ARBA00022840"/>
    </source>
</evidence>
<feature type="compositionally biased region" description="Low complexity" evidence="8">
    <location>
        <begin position="775"/>
        <end position="786"/>
    </location>
</feature>
<dbReference type="GO" id="GO:0008017">
    <property type="term" value="F:microtubule binding"/>
    <property type="evidence" value="ECO:0007669"/>
    <property type="project" value="InterPro"/>
</dbReference>
<comment type="caution">
    <text evidence="10">The sequence shown here is derived from an EMBL/GenBank/DDBJ whole genome shotgun (WGS) entry which is preliminary data.</text>
</comment>
<comment type="subcellular location">
    <subcellularLocation>
        <location evidence="1">Cytoplasm</location>
    </subcellularLocation>
</comment>
<feature type="region of interest" description="Disordered" evidence="8">
    <location>
        <begin position="581"/>
        <end position="604"/>
    </location>
</feature>
<keyword evidence="5 7" id="KW-0175">Coiled coil</keyword>
<feature type="compositionally biased region" description="Polar residues" evidence="8">
    <location>
        <begin position="1125"/>
        <end position="1138"/>
    </location>
</feature>
<organism evidence="10 11">
    <name type="scientific">Dispira parvispora</name>
    <dbReference type="NCBI Taxonomy" id="1520584"/>
    <lineage>
        <taxon>Eukaryota</taxon>
        <taxon>Fungi</taxon>
        <taxon>Fungi incertae sedis</taxon>
        <taxon>Zoopagomycota</taxon>
        <taxon>Kickxellomycotina</taxon>
        <taxon>Dimargaritomycetes</taxon>
        <taxon>Dimargaritales</taxon>
        <taxon>Dimargaritaceae</taxon>
        <taxon>Dispira</taxon>
    </lineage>
</organism>
<dbReference type="PANTHER" id="PTHR47969:SF15">
    <property type="entry name" value="CHROMOSOME-ASSOCIATED KINESIN KIF4A-RELATED"/>
    <property type="match status" value="1"/>
</dbReference>
<protein>
    <recommendedName>
        <fullName evidence="9">Kinesin motor domain-containing protein</fullName>
    </recommendedName>
</protein>
<feature type="region of interest" description="Disordered" evidence="8">
    <location>
        <begin position="1519"/>
        <end position="1538"/>
    </location>
</feature>
<feature type="region of interest" description="Disordered" evidence="8">
    <location>
        <begin position="1099"/>
        <end position="1141"/>
    </location>
</feature>
<dbReference type="GO" id="GO:0051231">
    <property type="term" value="P:spindle elongation"/>
    <property type="evidence" value="ECO:0007669"/>
    <property type="project" value="TreeGrafter"/>
</dbReference>
<keyword evidence="11" id="KW-1185">Reference proteome</keyword>
<dbReference type="CDD" id="cd01372">
    <property type="entry name" value="KISc_KIF4"/>
    <property type="match status" value="1"/>
</dbReference>
<reference evidence="10" key="1">
    <citation type="submission" date="2022-07" db="EMBL/GenBank/DDBJ databases">
        <title>Phylogenomic reconstructions and comparative analyses of Kickxellomycotina fungi.</title>
        <authorList>
            <person name="Reynolds N.K."/>
            <person name="Stajich J.E."/>
            <person name="Barry K."/>
            <person name="Grigoriev I.V."/>
            <person name="Crous P."/>
            <person name="Smith M.E."/>
        </authorList>
    </citation>
    <scope>NUCLEOTIDE SEQUENCE</scope>
    <source>
        <strain evidence="10">RSA 1196</strain>
    </source>
</reference>
<evidence type="ECO:0000313" key="11">
    <source>
        <dbReference type="Proteomes" id="UP001150925"/>
    </source>
</evidence>
<dbReference type="GO" id="GO:0005737">
    <property type="term" value="C:cytoplasm"/>
    <property type="evidence" value="ECO:0007669"/>
    <property type="project" value="UniProtKB-SubCell"/>
</dbReference>
<dbReference type="GO" id="GO:0005875">
    <property type="term" value="C:microtubule associated complex"/>
    <property type="evidence" value="ECO:0007669"/>
    <property type="project" value="TreeGrafter"/>
</dbReference>
<feature type="region of interest" description="Disordered" evidence="8">
    <location>
        <begin position="1210"/>
        <end position="1282"/>
    </location>
</feature>
<feature type="region of interest" description="Disordered" evidence="8">
    <location>
        <begin position="423"/>
        <end position="448"/>
    </location>
</feature>
<dbReference type="PANTHER" id="PTHR47969">
    <property type="entry name" value="CHROMOSOME-ASSOCIATED KINESIN KIF4A-RELATED"/>
    <property type="match status" value="1"/>
</dbReference>
<gene>
    <name evidence="10" type="ORF">IWQ62_001381</name>
</gene>
<feature type="compositionally biased region" description="Polar residues" evidence="8">
    <location>
        <begin position="169"/>
        <end position="197"/>
    </location>
</feature>
<keyword evidence="3 6" id="KW-0547">Nucleotide-binding</keyword>
<dbReference type="InterPro" id="IPR036961">
    <property type="entry name" value="Kinesin_motor_dom_sf"/>
</dbReference>
<dbReference type="GO" id="GO:0003777">
    <property type="term" value="F:microtubule motor activity"/>
    <property type="evidence" value="ECO:0007669"/>
    <property type="project" value="InterPro"/>
</dbReference>
<keyword evidence="6" id="KW-0505">Motor protein</keyword>
<dbReference type="SUPFAM" id="SSF52540">
    <property type="entry name" value="P-loop containing nucleoside triphosphate hydrolases"/>
    <property type="match status" value="1"/>
</dbReference>
<feature type="coiled-coil region" evidence="7">
    <location>
        <begin position="872"/>
        <end position="941"/>
    </location>
</feature>
<accession>A0A9W8AY39</accession>
<feature type="region of interest" description="Disordered" evidence="8">
    <location>
        <begin position="1558"/>
        <end position="1577"/>
    </location>
</feature>
<evidence type="ECO:0000256" key="7">
    <source>
        <dbReference type="SAM" id="Coils"/>
    </source>
</evidence>
<evidence type="ECO:0000256" key="8">
    <source>
        <dbReference type="SAM" id="MobiDB-lite"/>
    </source>
</evidence>
<dbReference type="PRINTS" id="PR00380">
    <property type="entry name" value="KINESINHEAVY"/>
</dbReference>
<name>A0A9W8AY39_9FUNG</name>
<dbReference type="EMBL" id="JANBPY010000216">
    <property type="protein sequence ID" value="KAJ1968207.1"/>
    <property type="molecule type" value="Genomic_DNA"/>
</dbReference>
<dbReference type="InterPro" id="IPR027417">
    <property type="entry name" value="P-loop_NTPase"/>
</dbReference>
<dbReference type="InterPro" id="IPR027640">
    <property type="entry name" value="Kinesin-like_fam"/>
</dbReference>
<dbReference type="GO" id="GO:0007018">
    <property type="term" value="P:microtubule-based movement"/>
    <property type="evidence" value="ECO:0007669"/>
    <property type="project" value="InterPro"/>
</dbReference>
<feature type="compositionally biased region" description="Polar residues" evidence="8">
    <location>
        <begin position="1056"/>
        <end position="1082"/>
    </location>
</feature>
<evidence type="ECO:0000256" key="3">
    <source>
        <dbReference type="ARBA" id="ARBA00022741"/>
    </source>
</evidence>
<evidence type="ECO:0000256" key="1">
    <source>
        <dbReference type="ARBA" id="ARBA00004496"/>
    </source>
</evidence>
<feature type="region of interest" description="Disordered" evidence="8">
    <location>
        <begin position="1054"/>
        <end position="1082"/>
    </location>
</feature>
<feature type="region of interest" description="Disordered" evidence="8">
    <location>
        <begin position="157"/>
        <end position="198"/>
    </location>
</feature>
<comment type="similarity">
    <text evidence="6">Belongs to the TRAFAC class myosin-kinesin ATPase superfamily. Kinesin family.</text>
</comment>
<dbReference type="InterPro" id="IPR001752">
    <property type="entry name" value="Kinesin_motor_dom"/>
</dbReference>
<dbReference type="OrthoDB" id="3176171at2759"/>
<dbReference type="PROSITE" id="PS50067">
    <property type="entry name" value="KINESIN_MOTOR_2"/>
    <property type="match status" value="1"/>
</dbReference>